<evidence type="ECO:0000256" key="1">
    <source>
        <dbReference type="ARBA" id="ARBA00001933"/>
    </source>
</evidence>
<dbReference type="EMBL" id="MU827303">
    <property type="protein sequence ID" value="KAJ7365296.1"/>
    <property type="molecule type" value="Genomic_DNA"/>
</dbReference>
<evidence type="ECO:0000256" key="3">
    <source>
        <dbReference type="ARBA" id="ARBA00022679"/>
    </source>
</evidence>
<dbReference type="InterPro" id="IPR000192">
    <property type="entry name" value="Aminotrans_V_dom"/>
</dbReference>
<feature type="coiled-coil region" evidence="5">
    <location>
        <begin position="160"/>
        <end position="282"/>
    </location>
</feature>
<dbReference type="SUPFAM" id="SSF53383">
    <property type="entry name" value="PLP-dependent transferases"/>
    <property type="match status" value="1"/>
</dbReference>
<keyword evidence="8" id="KW-1185">Reference proteome</keyword>
<evidence type="ECO:0000256" key="5">
    <source>
        <dbReference type="SAM" id="Coils"/>
    </source>
</evidence>
<feature type="coiled-coil region" evidence="5">
    <location>
        <begin position="11"/>
        <end position="136"/>
    </location>
</feature>
<keyword evidence="4" id="KW-0663">Pyridoxal phosphate</keyword>
<keyword evidence="2" id="KW-0032">Aminotransferase</keyword>
<organism evidence="7 8">
    <name type="scientific">Desmophyllum pertusum</name>
    <dbReference type="NCBI Taxonomy" id="174260"/>
    <lineage>
        <taxon>Eukaryota</taxon>
        <taxon>Metazoa</taxon>
        <taxon>Cnidaria</taxon>
        <taxon>Anthozoa</taxon>
        <taxon>Hexacorallia</taxon>
        <taxon>Scleractinia</taxon>
        <taxon>Caryophylliina</taxon>
        <taxon>Caryophylliidae</taxon>
        <taxon>Desmophyllum</taxon>
    </lineage>
</organism>
<evidence type="ECO:0000256" key="2">
    <source>
        <dbReference type="ARBA" id="ARBA00022576"/>
    </source>
</evidence>
<dbReference type="PANTHER" id="PTHR42778:SF1">
    <property type="entry name" value="2-AMINOETHYLPHOSPHONATE--PYRUVATE TRANSAMINASE"/>
    <property type="match status" value="1"/>
</dbReference>
<gene>
    <name evidence="7" type="ORF">OS493_005400</name>
</gene>
<dbReference type="InterPro" id="IPR015421">
    <property type="entry name" value="PyrdxlP-dep_Trfase_major"/>
</dbReference>
<sequence>MRRTKLWRTFIEKTNEENVQLLVRISVMKNELKALEKKNDTLQTELDTKRIDLKRLKAKEHYNERELRSLKRDFKRKERNLEETEESLDIALMEKHELLVDVEYLESRFKDSQASKEQLNARVEELKEMVKELNKRRDYEHLREEVELLNGSLVLCNHREELLKLQVDALEADFKSVKDETSTVVDQLEVQLDTFMTENARVISEKDKELNELVNQLAMMNTELLKESNNDKRLAELQEQVENLREQKKLSQFELDLAYRSLNETNVKLDQLMKELERDTLDKDYFNMVLEFLLNNYVVTEKVHAMKAGKLAHELAHALVPTILARKDHTLYLGLSEPLTLLLNNADSYSEAENETQICIQHRGGRFRSWSPQGQKAFTPGPLGVSFETKKAMLRDLGSRDTEFIKIVEVIRSKLLGIAGVSPEEYTSILLQGSGTYAVEAVLTTTTPRGGKVFIVESGSYGKRMMKICEVAGIETVVLHGAEDSKADLKKIEEILKNDKSITNVAMVHCETSTGVFHPVAEVGKLVKEHAPNASFFVDAMSSFGAVPLNLDLADIDFW</sequence>
<dbReference type="GO" id="GO:0008483">
    <property type="term" value="F:transaminase activity"/>
    <property type="evidence" value="ECO:0007669"/>
    <property type="project" value="UniProtKB-KW"/>
</dbReference>
<comment type="caution">
    <text evidence="7">The sequence shown here is derived from an EMBL/GenBank/DDBJ whole genome shotgun (WGS) entry which is preliminary data.</text>
</comment>
<name>A0A9W9YS58_9CNID</name>
<evidence type="ECO:0000313" key="8">
    <source>
        <dbReference type="Proteomes" id="UP001163046"/>
    </source>
</evidence>
<reference evidence="7" key="1">
    <citation type="submission" date="2023-01" db="EMBL/GenBank/DDBJ databases">
        <title>Genome assembly of the deep-sea coral Lophelia pertusa.</title>
        <authorList>
            <person name="Herrera S."/>
            <person name="Cordes E."/>
        </authorList>
    </citation>
    <scope>NUCLEOTIDE SEQUENCE</scope>
    <source>
        <strain evidence="7">USNM1676648</strain>
        <tissue evidence="7">Polyp</tissue>
    </source>
</reference>
<evidence type="ECO:0000313" key="7">
    <source>
        <dbReference type="EMBL" id="KAJ7365296.1"/>
    </source>
</evidence>
<comment type="cofactor">
    <cofactor evidence="1">
        <name>pyridoxal 5'-phosphate</name>
        <dbReference type="ChEBI" id="CHEBI:597326"/>
    </cofactor>
</comment>
<keyword evidence="3" id="KW-0808">Transferase</keyword>
<dbReference type="InterPro" id="IPR015424">
    <property type="entry name" value="PyrdxlP-dep_Trfase"/>
</dbReference>
<proteinExistence type="predicted"/>
<accession>A0A9W9YS58</accession>
<dbReference type="PANTHER" id="PTHR42778">
    <property type="entry name" value="2-AMINOETHYLPHOSPHONATE--PYRUVATE TRANSAMINASE"/>
    <property type="match status" value="1"/>
</dbReference>
<keyword evidence="5" id="KW-0175">Coiled coil</keyword>
<evidence type="ECO:0000256" key="4">
    <source>
        <dbReference type="ARBA" id="ARBA00022898"/>
    </source>
</evidence>
<dbReference type="OrthoDB" id="7403325at2759"/>
<feature type="domain" description="Aminotransferase class V" evidence="6">
    <location>
        <begin position="394"/>
        <end position="558"/>
    </location>
</feature>
<evidence type="ECO:0000259" key="6">
    <source>
        <dbReference type="Pfam" id="PF00266"/>
    </source>
</evidence>
<dbReference type="Pfam" id="PF00266">
    <property type="entry name" value="Aminotran_5"/>
    <property type="match status" value="1"/>
</dbReference>
<dbReference type="Gene3D" id="3.40.640.10">
    <property type="entry name" value="Type I PLP-dependent aspartate aminotransferase-like (Major domain)"/>
    <property type="match status" value="1"/>
</dbReference>
<dbReference type="Proteomes" id="UP001163046">
    <property type="component" value="Unassembled WGS sequence"/>
</dbReference>
<dbReference type="AlphaFoldDB" id="A0A9W9YS58"/>
<protein>
    <recommendedName>
        <fullName evidence="6">Aminotransferase class V domain-containing protein</fullName>
    </recommendedName>
</protein>